<protein>
    <submittedName>
        <fullName evidence="1">Uncharacterized protein</fullName>
    </submittedName>
</protein>
<geneLocation type="plasmid" evidence="1 2">
    <name>pl1</name>
</geneLocation>
<dbReference type="KEGG" id="ifl:C1H71_20635"/>
<dbReference type="RefSeq" id="WP_130108412.1">
    <property type="nucleotide sequence ID" value="NZ_CP025783.1"/>
</dbReference>
<reference evidence="1 2" key="1">
    <citation type="submission" date="2018-01" db="EMBL/GenBank/DDBJ databases">
        <title>Genome sequence of Iodobacter sp. strain PCH194 isolated from Indian Trans-Himalaya.</title>
        <authorList>
            <person name="Kumar V."/>
            <person name="Thakur V."/>
            <person name="Kumar S."/>
            <person name="Singh D."/>
        </authorList>
    </citation>
    <scope>NUCLEOTIDE SEQUENCE [LARGE SCALE GENOMIC DNA]</scope>
    <source>
        <strain evidence="1 2">PCH194</strain>
        <plasmid evidence="1 2">pl1</plasmid>
    </source>
</reference>
<proteinExistence type="predicted"/>
<dbReference type="AlphaFoldDB" id="A0A7G3GFD0"/>
<dbReference type="GeneID" id="39458597"/>
<accession>A0A7G3GFD0</accession>
<keyword evidence="2" id="KW-1185">Reference proteome</keyword>
<evidence type="ECO:0000313" key="1">
    <source>
        <dbReference type="EMBL" id="QBC45948.1"/>
    </source>
</evidence>
<evidence type="ECO:0000313" key="2">
    <source>
        <dbReference type="Proteomes" id="UP000515917"/>
    </source>
</evidence>
<organism evidence="1 2">
    <name type="scientific">Iodobacter fluviatilis</name>
    <dbReference type="NCBI Taxonomy" id="537"/>
    <lineage>
        <taxon>Bacteria</taxon>
        <taxon>Pseudomonadati</taxon>
        <taxon>Pseudomonadota</taxon>
        <taxon>Betaproteobacteria</taxon>
        <taxon>Neisseriales</taxon>
        <taxon>Chitinibacteraceae</taxon>
        <taxon>Iodobacter</taxon>
    </lineage>
</organism>
<sequence>MAEPAQTIDPSLTLPAAENYATLRDEAVALVTELAGGQWSDMNASEPGLTLLETATYALSDLGYRLAHPLTDLLAPSQANESWQALPDAATALSCLPVSQEDLEKTLADHPLLNSAKLASANNGLYKVLLSPIRVLTTAEETQLKTELWQRFQAQRPLGTRLTKIDVISPTPLKLFPVLELQAGQPVETTLASLLIAWRNELASPPVYRTPQALLAEGQSGDKVFNGPLLQSGVKTNSAEYKNVLLSSELIRLAHTLPGIHRLNQLQYGESASNRKDADWRWPVEPGSSICLDEEHLIAWWSGQIPQPASINSPPLLRDGQQVRANALLLRQALEAQTQPVVTPAIHSPAGRYRQLSDFPALTQDLPSLFGLTASGLSAGDTPARHAQQLQLQAYLLFMEQLLADQSAQLENIRQLLALPAGNWLQTLHTLYSRMLGSELLSVDDCHDFWQAVSSLPPTILRQPVQSVPTLAYLLNEEDRTAYLHQQQASVIESAFSPRWLERTLRRLQHLLARFGETPLDDAVLRYRGVFSHYSPCLLSGPGALPFTESELSTNLVQLKLVLDLAFALLTFPELSSARGQGADIMASLTSRSGAEKRVASRLGMVLQDEKPLSLGNREGLYLIEGTLLINNSNLPEGLNEKLASTVFWVLPAYGSRLGEPSFRRLVDSSIHTETPLHLTPEVIYLSAGQMNKFEILYRHWRAHFRELSEDQHLNDFPEALPAADPSSDIERLRRFIYTSTALRALLLSDEKTIPDPDWEQWRTKIGIHHIQTDFTIGYPTIASRRTVSPSGKINDPDHPYVVAISTPLPLAD</sequence>
<gene>
    <name evidence="1" type="ORF">C1H71_20635</name>
</gene>
<dbReference type="EMBL" id="CP025783">
    <property type="protein sequence ID" value="QBC45948.1"/>
    <property type="molecule type" value="Genomic_DNA"/>
</dbReference>
<dbReference type="Proteomes" id="UP000515917">
    <property type="component" value="Plasmid pl1"/>
</dbReference>
<keyword evidence="1" id="KW-0614">Plasmid</keyword>
<name>A0A7G3GFD0_9NEIS</name>